<gene>
    <name evidence="6" type="ORF">F8568_001265</name>
</gene>
<keyword evidence="7" id="KW-1185">Reference proteome</keyword>
<dbReference type="InterPro" id="IPR019775">
    <property type="entry name" value="WD40_repeat_CS"/>
</dbReference>
<dbReference type="Pfam" id="PF00400">
    <property type="entry name" value="WD40"/>
    <property type="match status" value="9"/>
</dbReference>
<keyword evidence="2" id="KW-0677">Repeat</keyword>
<dbReference type="SUPFAM" id="SSF50998">
    <property type="entry name" value="Quinoprotein alcohol dehydrogenase-like"/>
    <property type="match status" value="1"/>
</dbReference>
<dbReference type="SMART" id="SM00320">
    <property type="entry name" value="WD40"/>
    <property type="match status" value="12"/>
</dbReference>
<feature type="transmembrane region" description="Helical" evidence="4">
    <location>
        <begin position="560"/>
        <end position="582"/>
    </location>
</feature>
<evidence type="ECO:0000313" key="7">
    <source>
        <dbReference type="Proteomes" id="UP000462055"/>
    </source>
</evidence>
<dbReference type="PANTHER" id="PTHR19848:SF8">
    <property type="entry name" value="F-BOX AND WD REPEAT DOMAIN CONTAINING 7"/>
    <property type="match status" value="1"/>
</dbReference>
<name>A0A6I4M4E2_9ACTN</name>
<dbReference type="PANTHER" id="PTHR19848">
    <property type="entry name" value="WD40 REPEAT PROTEIN"/>
    <property type="match status" value="1"/>
</dbReference>
<feature type="repeat" description="WD" evidence="3">
    <location>
        <begin position="1197"/>
        <end position="1237"/>
    </location>
</feature>
<dbReference type="InterPro" id="IPR049052">
    <property type="entry name" value="nSTAND1"/>
</dbReference>
<dbReference type="PROSITE" id="PS50294">
    <property type="entry name" value="WD_REPEATS_REGION"/>
    <property type="match status" value="4"/>
</dbReference>
<evidence type="ECO:0000259" key="5">
    <source>
        <dbReference type="PROSITE" id="PS50943"/>
    </source>
</evidence>
<feature type="repeat" description="WD" evidence="3">
    <location>
        <begin position="898"/>
        <end position="929"/>
    </location>
</feature>
<dbReference type="InterPro" id="IPR011047">
    <property type="entry name" value="Quinoprotein_ADH-like_sf"/>
</dbReference>
<dbReference type="InterPro" id="IPR015943">
    <property type="entry name" value="WD40/YVTN_repeat-like_dom_sf"/>
</dbReference>
<feature type="repeat" description="WD" evidence="3">
    <location>
        <begin position="1112"/>
        <end position="1153"/>
    </location>
</feature>
<dbReference type="SUPFAM" id="SSF47413">
    <property type="entry name" value="lambda repressor-like DNA-binding domains"/>
    <property type="match status" value="1"/>
</dbReference>
<dbReference type="PROSITE" id="PS00678">
    <property type="entry name" value="WD_REPEATS_1"/>
    <property type="match status" value="1"/>
</dbReference>
<dbReference type="InterPro" id="IPR011044">
    <property type="entry name" value="Quino_amine_DH_bsu"/>
</dbReference>
<dbReference type="GO" id="GO:0003677">
    <property type="term" value="F:DNA binding"/>
    <property type="evidence" value="ECO:0007669"/>
    <property type="project" value="InterPro"/>
</dbReference>
<dbReference type="PROSITE" id="PS50082">
    <property type="entry name" value="WD_REPEATS_2"/>
    <property type="match status" value="6"/>
</dbReference>
<keyword evidence="1 3" id="KW-0853">WD repeat</keyword>
<evidence type="ECO:0000256" key="1">
    <source>
        <dbReference type="ARBA" id="ARBA00022574"/>
    </source>
</evidence>
<accession>A0A6I4M4E2</accession>
<reference evidence="6" key="1">
    <citation type="submission" date="2019-12" db="EMBL/GenBank/DDBJ databases">
        <title>Actinomadura physcomitrii sp. nov., a novel actinomycete isolated from moss [Physcomitrium sphaericum (Ludw) Fuernr].</title>
        <authorList>
            <person name="Zhuang X."/>
        </authorList>
    </citation>
    <scope>NUCLEOTIDE SEQUENCE [LARGE SCALE GENOMIC DNA]</scope>
    <source>
        <strain evidence="6">LD22</strain>
    </source>
</reference>
<dbReference type="InterPro" id="IPR010982">
    <property type="entry name" value="Lambda_DNA-bd_dom_sf"/>
</dbReference>
<dbReference type="PROSITE" id="PS50943">
    <property type="entry name" value="HTH_CROC1"/>
    <property type="match status" value="1"/>
</dbReference>
<evidence type="ECO:0000256" key="2">
    <source>
        <dbReference type="ARBA" id="ARBA00022737"/>
    </source>
</evidence>
<dbReference type="Pfam" id="PF20703">
    <property type="entry name" value="nSTAND1"/>
    <property type="match status" value="1"/>
</dbReference>
<dbReference type="SUPFAM" id="SSF50969">
    <property type="entry name" value="YVTN repeat-like/Quinoprotein amine dehydrogenase"/>
    <property type="match status" value="1"/>
</dbReference>
<organism evidence="6 7">
    <name type="scientific">Actinomadura physcomitrii</name>
    <dbReference type="NCBI Taxonomy" id="2650748"/>
    <lineage>
        <taxon>Bacteria</taxon>
        <taxon>Bacillati</taxon>
        <taxon>Actinomycetota</taxon>
        <taxon>Actinomycetes</taxon>
        <taxon>Streptosporangiales</taxon>
        <taxon>Thermomonosporaceae</taxon>
        <taxon>Actinomadura</taxon>
    </lineage>
</organism>
<dbReference type="AlphaFoldDB" id="A0A6I4M4E2"/>
<dbReference type="InterPro" id="IPR020472">
    <property type="entry name" value="WD40_PAC1"/>
</dbReference>
<dbReference type="Pfam" id="PF13560">
    <property type="entry name" value="HTH_31"/>
    <property type="match status" value="1"/>
</dbReference>
<dbReference type="InterPro" id="IPR001387">
    <property type="entry name" value="Cro/C1-type_HTH"/>
</dbReference>
<dbReference type="InterPro" id="IPR001680">
    <property type="entry name" value="WD40_rpt"/>
</dbReference>
<sequence>MDETTGESTDFGSILREMRQRRGMTLTQLSKEVHYSIGHLSRVERGKASPTPKIAEACDRILKADGQLAALVPADPQELGCPYPGLAPFGRRDADLFFGRDRAVADLVTELADRTGRGGPLLVTGRSGAGKSSVLRAGLVPALARGALPAPRSRDWPVEICTPGADPLGVLTALLNRHTGAAQEAIVEALRRPPASVPPPRGNALQPGDAAVPGPELVVIVDQFEEVFALCSNEEDRAIFIAALCAMAGPAPVDGLPRALVVLGMRADFYPRCLSYAGLTDALKHGHYVLRDMSVTELEKAITGPADAMELSLEPGLVKVLFRDLGVTAWHESRPDEPVPASLPMLAHALRVTWQQRNDQKLTLTGYQASGGISAAIKTSADKVYASLDEQLQSTVRRLFPQLVAIGPGPQETRRRVPLDRLVEYVPSRETALEVIERFTAARLLTVDGATVEITHEALLHEWTQLRNWIDTDRERLKFDQLVGEAASTWEREGHDPGLLLRGERLNKALAAAATAPAEGIDAPSSGRDSLQRRFLAESARKRDEEEGLQRAHEHRKRRLIWMLAITVPVILVVSGYLILLLRDRAAMRQLSEATDLAVRANADSFDRPDKAWKEAVSAYRKRDTAATRSALLSTQAQPLVARWQAGYAQAAGVSFSPDGSLAATGDLDGTLRLWRLKGRARVRSEHMPYGITAVAFGGRTSSGTALAVAYGPAVSIFQIGPDGTITSEAKHTFNVTTVLALSWDGDRRRLAVSGTGGLVATWAGGTTKPQILHGGGAKVYAVAFDPHSDLVAAGDDTGHLTLWDATTGKRAATQPPLADSGVMGVAFSPDGATLAFSLQAGQVQFFNTGTGRIEGRTAIPEGAGALAYRDDGRLLAVVSGRTAQLIDVQGHRQVFTLGGHLQGVRAVAFQPGGRLAATASDDGAVTVWRTLAPAFLPQPSASLHALAVDHTGSLIATGGDARIVYLTDPRHPDNPATPLSPHLPDGIWNVAFSPDGKRLAAVVYGHKQVWIWDVASRTLLSDARVHTDTVWCVVFDPRRHFVATAGDDQQIIIHDYAMHKVLKRLKTTPGQSKGNIEALNVSDDGRWLAAAEYGGTVHVYRTSDWQEEYRFQDGRSVIHRLAFNPAGTLLAIASTDGSIRLWDRRSNKLTRALPSGHNSAVNGLAFSKDGLHLAGSGDDRTIRIWDMRHRRFELALSGIPEAIDSVAFTPDDHLISASNDGVLRLWTISPTDLLHHPLQAIGAEQNGNPH</sequence>
<protein>
    <submittedName>
        <fullName evidence="6">Helix-turn-helix domain-containing protein</fullName>
    </submittedName>
</protein>
<keyword evidence="4" id="KW-0812">Transmembrane</keyword>
<dbReference type="EMBL" id="WBMS02000001">
    <property type="protein sequence ID" value="MVZ99036.1"/>
    <property type="molecule type" value="Genomic_DNA"/>
</dbReference>
<dbReference type="Proteomes" id="UP000462055">
    <property type="component" value="Unassembled WGS sequence"/>
</dbReference>
<feature type="repeat" description="WD" evidence="3">
    <location>
        <begin position="654"/>
        <end position="685"/>
    </location>
</feature>
<proteinExistence type="predicted"/>
<evidence type="ECO:0000313" key="6">
    <source>
        <dbReference type="EMBL" id="MVZ99036.1"/>
    </source>
</evidence>
<evidence type="ECO:0000256" key="3">
    <source>
        <dbReference type="PROSITE-ProRule" id="PRU00221"/>
    </source>
</evidence>
<comment type="caution">
    <text evidence="6">The sequence shown here is derived from an EMBL/GenBank/DDBJ whole genome shotgun (WGS) entry which is preliminary data.</text>
</comment>
<dbReference type="CDD" id="cd00093">
    <property type="entry name" value="HTH_XRE"/>
    <property type="match status" value="1"/>
</dbReference>
<keyword evidence="4" id="KW-1133">Transmembrane helix</keyword>
<dbReference type="Gene3D" id="1.10.260.40">
    <property type="entry name" value="lambda repressor-like DNA-binding domains"/>
    <property type="match status" value="1"/>
</dbReference>
<dbReference type="Gene3D" id="2.130.10.10">
    <property type="entry name" value="YVTN repeat-like/Quinoprotein amine dehydrogenase"/>
    <property type="match status" value="4"/>
</dbReference>
<feature type="repeat" description="WD" evidence="3">
    <location>
        <begin position="773"/>
        <end position="814"/>
    </location>
</feature>
<dbReference type="SMART" id="SM00530">
    <property type="entry name" value="HTH_XRE"/>
    <property type="match status" value="1"/>
</dbReference>
<dbReference type="RefSeq" id="WP_151590266.1">
    <property type="nucleotide sequence ID" value="NZ_WBMS02000001.1"/>
</dbReference>
<keyword evidence="4" id="KW-0472">Membrane</keyword>
<feature type="domain" description="HTH cro/C1-type" evidence="5">
    <location>
        <begin position="15"/>
        <end position="69"/>
    </location>
</feature>
<evidence type="ECO:0000256" key="4">
    <source>
        <dbReference type="SAM" id="Phobius"/>
    </source>
</evidence>
<dbReference type="PRINTS" id="PR00320">
    <property type="entry name" value="GPROTEINBRPT"/>
</dbReference>
<dbReference type="CDD" id="cd00200">
    <property type="entry name" value="WD40"/>
    <property type="match status" value="1"/>
</dbReference>
<feature type="repeat" description="WD" evidence="3">
    <location>
        <begin position="1155"/>
        <end position="1196"/>
    </location>
</feature>